<dbReference type="InterPro" id="IPR008564">
    <property type="entry name" value="TVP23-like"/>
</dbReference>
<feature type="region of interest" description="Disordered" evidence="9">
    <location>
        <begin position="933"/>
        <end position="956"/>
    </location>
</feature>
<dbReference type="InterPro" id="IPR011990">
    <property type="entry name" value="TPR-like_helical_dom_sf"/>
</dbReference>
<evidence type="ECO:0000313" key="11">
    <source>
        <dbReference type="EMBL" id="KAI9638199.1"/>
    </source>
</evidence>
<dbReference type="GO" id="GO:0071013">
    <property type="term" value="C:catalytic step 2 spliceosome"/>
    <property type="evidence" value="ECO:0007669"/>
    <property type="project" value="TreeGrafter"/>
</dbReference>
<dbReference type="EMBL" id="JAKWFO010000003">
    <property type="protein sequence ID" value="KAI9638199.1"/>
    <property type="molecule type" value="Genomic_DNA"/>
</dbReference>
<comment type="caution">
    <text evidence="11">The sequence shown here is derived from an EMBL/GenBank/DDBJ whole genome shotgun (WGS) entry which is preliminary data.</text>
</comment>
<keyword evidence="12" id="KW-1185">Reference proteome</keyword>
<dbReference type="PANTHER" id="PTHR13471">
    <property type="entry name" value="TETRATRICOPEPTIDE-LIKE HELICAL"/>
    <property type="match status" value="1"/>
</dbReference>
<protein>
    <submittedName>
        <fullName evidence="11">NRDE-2, necessary for RNA interference-domain-containing protein</fullName>
    </submittedName>
</protein>
<dbReference type="AlphaFoldDB" id="A0AA38HG54"/>
<name>A0AA38HG54_9TREE</name>
<dbReference type="GO" id="GO:0031048">
    <property type="term" value="P:regulatory ncRNA-mediated heterochromatin formation"/>
    <property type="evidence" value="ECO:0007669"/>
    <property type="project" value="TreeGrafter"/>
</dbReference>
<keyword evidence="5 10" id="KW-0812">Transmembrane</keyword>
<dbReference type="RefSeq" id="XP_052947976.1">
    <property type="nucleotide sequence ID" value="XM_053092063.1"/>
</dbReference>
<evidence type="ECO:0000256" key="4">
    <source>
        <dbReference type="ARBA" id="ARBA00009265"/>
    </source>
</evidence>
<dbReference type="InterPro" id="IPR013633">
    <property type="entry name" value="NRDE-2"/>
</dbReference>
<reference evidence="11" key="1">
    <citation type="journal article" date="2022" name="G3 (Bethesda)">
        <title>High quality genome of the basidiomycete yeast Dioszegia hungarica PDD-24b-2 isolated from cloud water.</title>
        <authorList>
            <person name="Jarrige D."/>
            <person name="Haridas S."/>
            <person name="Bleykasten-Grosshans C."/>
            <person name="Joly M."/>
            <person name="Nadalig T."/>
            <person name="Sancelme M."/>
            <person name="Vuilleumier S."/>
            <person name="Grigoriev I.V."/>
            <person name="Amato P."/>
            <person name="Bringel F."/>
        </authorList>
    </citation>
    <scope>NUCLEOTIDE SEQUENCE</scope>
    <source>
        <strain evidence="11">PDD-24b-2</strain>
    </source>
</reference>
<keyword evidence="6 10" id="KW-1133">Transmembrane helix</keyword>
<evidence type="ECO:0000256" key="8">
    <source>
        <dbReference type="ARBA" id="ARBA00023242"/>
    </source>
</evidence>
<evidence type="ECO:0000256" key="2">
    <source>
        <dbReference type="ARBA" id="ARBA00004141"/>
    </source>
</evidence>
<proteinExistence type="inferred from homology"/>
<dbReference type="SUPFAM" id="SSF48452">
    <property type="entry name" value="TPR-like"/>
    <property type="match status" value="2"/>
</dbReference>
<evidence type="ECO:0000256" key="6">
    <source>
        <dbReference type="ARBA" id="ARBA00022989"/>
    </source>
</evidence>
<dbReference type="Gene3D" id="1.25.40.10">
    <property type="entry name" value="Tetratricopeptide repeat domain"/>
    <property type="match status" value="2"/>
</dbReference>
<dbReference type="GeneID" id="77731268"/>
<evidence type="ECO:0000313" key="12">
    <source>
        <dbReference type="Proteomes" id="UP001164286"/>
    </source>
</evidence>
<evidence type="ECO:0000256" key="10">
    <source>
        <dbReference type="SAM" id="Phobius"/>
    </source>
</evidence>
<evidence type="ECO:0000256" key="5">
    <source>
        <dbReference type="ARBA" id="ARBA00022692"/>
    </source>
</evidence>
<dbReference type="PANTHER" id="PTHR13471:SF0">
    <property type="entry name" value="NUCLEAR EXOSOME REGULATOR NRDE2"/>
    <property type="match status" value="1"/>
</dbReference>
<evidence type="ECO:0000256" key="1">
    <source>
        <dbReference type="ARBA" id="ARBA00004123"/>
    </source>
</evidence>
<gene>
    <name evidence="11" type="ORF">MKK02DRAFT_42587</name>
</gene>
<dbReference type="Proteomes" id="UP001164286">
    <property type="component" value="Unassembled WGS sequence"/>
</dbReference>
<comment type="similarity">
    <text evidence="4">Belongs to the NRDE2 family.</text>
</comment>
<comment type="similarity">
    <text evidence="3">Belongs to the TVP23 family.</text>
</comment>
<sequence>MSAPSFSSFPTLPAPPSKPRQSEIRRKVKRRSKSPKLHRSNGGEPRKDDIPQAVERNTSAVFTDIVFDRSRFSAAHTLEAPVYRRRLPLVLGLPPLFKVDQSKDLKGVQVGCRDVHSTSTRARLPVEAPPNKIRRLTTEPSAFDQHASFVRFAPKQALRETLIEVSDEEFEVEFSDLPRADADRRARVAAAEGQLRKHPADIDAWVSYSTQHISGDLDGPFDKASAEVSLAILERAIKLNPFSIRLHLAHLRVARHVHNPAQIAVRWEMVLVTFPLSVTDDSFSAWIAYLSWCETDGFGSFGGDSVERVVAIYSRVIDTWRTELLALPRNSTRMAGLESTLLYLTVRVAKFLQRTGYNEQGFAVLQALIEITFFKPDEWVAPLTGLSQWWNGLSRAFQPFWDSESPRFGEADAKGWKSGHQPPSVISETAPLDDWYSQELTSNSADPYSTVLYEDIRPLLVPILTPESRQDAIYSVLTFLGVSLLPPDISTSTSQDPLLRPDIDILWPRPDRVHPWVETPATLRLPDNNMRYWAFDMDTLFSSDWFHATPSDPLTKRCMMQLQPLIPDPRFTIMLLALEGKSAPRLAKNMLSRKRDDLNLWYAYAAIEFGRHRHDSARSVFANALSFAKSSSPGEDELDLLAGWVQMESDLGNKDRAVDLLLQTANFESADFLSRATADFTAPTPTPIQLLKAGQQSSPRLTFFWTAIVRDDISAACALCNGSDEVTLQFIVRQLWLHKEERELSEILGTATVRYPHNTIFQTLSLILTAKRSTRSAERQLEQSKTGMIWGIGEMGRLAGGALWKPDGSGAQHVREMFNRAIRTDEGRQSISIWRNYIEFESAMKTSAVKQLCYRAVAAVGSCKQLYMLPFKLRDSFTAQELREWILLMVERGFRIRTPFEHLLVVDDELQQLPSDEEPEDDELGFLQETQRLKPPRSPLASQRSSSQAQPRTGYEEWKKAEFRGSCDNRPIQQYWQFCTCSAPQLSLYTSCAGSDVLGKSTPNPTNEQIALYVYPLGWLALMIVSVLKFNISFLPIVLLALVFNLSNLLGFT</sequence>
<feature type="transmembrane region" description="Helical" evidence="10">
    <location>
        <begin position="1034"/>
        <end position="1052"/>
    </location>
</feature>
<dbReference type="Pfam" id="PF05832">
    <property type="entry name" value="DUF846"/>
    <property type="match status" value="1"/>
</dbReference>
<evidence type="ECO:0000256" key="7">
    <source>
        <dbReference type="ARBA" id="ARBA00023136"/>
    </source>
</evidence>
<feature type="compositionally biased region" description="Basic residues" evidence="9">
    <location>
        <begin position="26"/>
        <end position="39"/>
    </location>
</feature>
<dbReference type="GO" id="GO:1902369">
    <property type="term" value="P:negative regulation of RNA catabolic process"/>
    <property type="evidence" value="ECO:0007669"/>
    <property type="project" value="TreeGrafter"/>
</dbReference>
<keyword evidence="7 10" id="KW-0472">Membrane</keyword>
<feature type="compositionally biased region" description="Low complexity" evidence="9">
    <location>
        <begin position="939"/>
        <end position="952"/>
    </location>
</feature>
<organism evidence="11 12">
    <name type="scientific">Dioszegia hungarica</name>
    <dbReference type="NCBI Taxonomy" id="4972"/>
    <lineage>
        <taxon>Eukaryota</taxon>
        <taxon>Fungi</taxon>
        <taxon>Dikarya</taxon>
        <taxon>Basidiomycota</taxon>
        <taxon>Agaricomycotina</taxon>
        <taxon>Tremellomycetes</taxon>
        <taxon>Tremellales</taxon>
        <taxon>Bulleribasidiaceae</taxon>
        <taxon>Dioszegia</taxon>
    </lineage>
</organism>
<evidence type="ECO:0000256" key="3">
    <source>
        <dbReference type="ARBA" id="ARBA00005467"/>
    </source>
</evidence>
<evidence type="ECO:0000256" key="9">
    <source>
        <dbReference type="SAM" id="MobiDB-lite"/>
    </source>
</evidence>
<comment type="subcellular location">
    <subcellularLocation>
        <location evidence="2">Membrane</location>
        <topology evidence="2">Multi-pass membrane protein</topology>
    </subcellularLocation>
    <subcellularLocation>
        <location evidence="1">Nucleus</location>
    </subcellularLocation>
</comment>
<accession>A0AA38HG54</accession>
<feature type="compositionally biased region" description="Polar residues" evidence="9">
    <location>
        <begin position="1"/>
        <end position="10"/>
    </location>
</feature>
<feature type="region of interest" description="Disordered" evidence="9">
    <location>
        <begin position="1"/>
        <end position="55"/>
    </location>
</feature>
<dbReference type="Pfam" id="PF08424">
    <property type="entry name" value="NRDE-2"/>
    <property type="match status" value="1"/>
</dbReference>
<dbReference type="GO" id="GO:0016020">
    <property type="term" value="C:membrane"/>
    <property type="evidence" value="ECO:0007669"/>
    <property type="project" value="UniProtKB-SubCell"/>
</dbReference>
<keyword evidence="8" id="KW-0539">Nucleus</keyword>